<dbReference type="RefSeq" id="WP_149472865.1">
    <property type="nucleotide sequence ID" value="NZ_JAGGMB010000019.1"/>
</dbReference>
<accession>A0A9X0Z1U2</accession>
<evidence type="ECO:0000256" key="1">
    <source>
        <dbReference type="SAM" id="MobiDB-lite"/>
    </source>
</evidence>
<comment type="caution">
    <text evidence="4">The sequence shown here is derived from an EMBL/GenBank/DDBJ whole genome shotgun (WGS) entry which is preliminary data.</text>
</comment>
<proteinExistence type="predicted"/>
<keyword evidence="3" id="KW-0732">Signal</keyword>
<evidence type="ECO:0008006" key="6">
    <source>
        <dbReference type="Google" id="ProtNLM"/>
    </source>
</evidence>
<feature type="transmembrane region" description="Helical" evidence="2">
    <location>
        <begin position="160"/>
        <end position="178"/>
    </location>
</feature>
<keyword evidence="2" id="KW-1133">Transmembrane helix</keyword>
<dbReference type="PANTHER" id="PTHR23280">
    <property type="entry name" value="4.1 G PROTEIN"/>
    <property type="match status" value="1"/>
</dbReference>
<dbReference type="InterPro" id="IPR058112">
    <property type="entry name" value="CD3337_EF1877-like"/>
</dbReference>
<evidence type="ECO:0000256" key="3">
    <source>
        <dbReference type="SAM" id="SignalP"/>
    </source>
</evidence>
<feature type="region of interest" description="Disordered" evidence="1">
    <location>
        <begin position="509"/>
        <end position="798"/>
    </location>
</feature>
<evidence type="ECO:0000256" key="2">
    <source>
        <dbReference type="SAM" id="Phobius"/>
    </source>
</evidence>
<dbReference type="Proteomes" id="UP001138793">
    <property type="component" value="Unassembled WGS sequence"/>
</dbReference>
<feature type="signal peptide" evidence="3">
    <location>
        <begin position="1"/>
        <end position="26"/>
    </location>
</feature>
<feature type="transmembrane region" description="Helical" evidence="2">
    <location>
        <begin position="413"/>
        <end position="437"/>
    </location>
</feature>
<name>A0A9X0Z1U2_9BACI</name>
<evidence type="ECO:0000313" key="5">
    <source>
        <dbReference type="Proteomes" id="UP001138793"/>
    </source>
</evidence>
<dbReference type="GO" id="GO:0005856">
    <property type="term" value="C:cytoskeleton"/>
    <property type="evidence" value="ECO:0007669"/>
    <property type="project" value="TreeGrafter"/>
</dbReference>
<feature type="compositionally biased region" description="Basic and acidic residues" evidence="1">
    <location>
        <begin position="769"/>
        <end position="798"/>
    </location>
</feature>
<keyword evidence="5" id="KW-1185">Reference proteome</keyword>
<dbReference type="OrthoDB" id="2366309at2"/>
<feature type="compositionally biased region" description="Basic and acidic residues" evidence="1">
    <location>
        <begin position="657"/>
        <end position="736"/>
    </location>
</feature>
<feature type="transmembrane region" description="Helical" evidence="2">
    <location>
        <begin position="190"/>
        <end position="211"/>
    </location>
</feature>
<organism evidence="4 5">
    <name type="scientific">Oceanobacillus polygoni</name>
    <dbReference type="NCBI Taxonomy" id="1235259"/>
    <lineage>
        <taxon>Bacteria</taxon>
        <taxon>Bacillati</taxon>
        <taxon>Bacillota</taxon>
        <taxon>Bacilli</taxon>
        <taxon>Bacillales</taxon>
        <taxon>Bacillaceae</taxon>
        <taxon>Oceanobacillus</taxon>
    </lineage>
</organism>
<dbReference type="AlphaFoldDB" id="A0A9X0Z1U2"/>
<feature type="transmembrane region" description="Helical" evidence="2">
    <location>
        <begin position="443"/>
        <end position="461"/>
    </location>
</feature>
<feature type="compositionally biased region" description="Basic and acidic residues" evidence="1">
    <location>
        <begin position="521"/>
        <end position="537"/>
    </location>
</feature>
<dbReference type="NCBIfam" id="NF046089">
    <property type="entry name" value="CD3337_EF1877"/>
    <property type="match status" value="1"/>
</dbReference>
<protein>
    <recommendedName>
        <fullName evidence="6">TrbL/VirB6 plasmid conjugal transfer protein</fullName>
    </recommendedName>
</protein>
<gene>
    <name evidence="4" type="ORF">J2Z64_003950</name>
</gene>
<dbReference type="GO" id="GO:0031032">
    <property type="term" value="P:actomyosin structure organization"/>
    <property type="evidence" value="ECO:0007669"/>
    <property type="project" value="TreeGrafter"/>
</dbReference>
<keyword evidence="2" id="KW-0812">Transmembrane</keyword>
<sequence length="798" mass="92275">MKNNKRLVIFLTIILLCMGLSSTVYAEEEEVDESGRWSDLYNVEDTTSALVLDFLLEAFGDKEYKPYPHMTEPADEKVGGVTLEIERYPVERYMVNNQDVNGTFGVSLHGINNFLMGINQKIVTATDSAMGNLFLMNFVDDFADDIERITDDIFDTLKDYFAELLFSFLCVYLIFLFLAKGNARESFRKFGLFVIVLAIAGYWLSNASFLMKSMNALSGEMQGHLVEAGNSIIDILEDKRSGVYSGIDDIEEDEKLEGTISVIRNVYFDLAMKRPYLLINYGQTDENLINDKDDIKEIGFGFQEFSRTDRMLAFKLSADGSAYRISHANTEVAYGNENMASGSSFAQSGLVFLMFIIVVGLSIPMVLISVLNFGLQIMAIVIALVLPFAFIISFLPQFVMSGLKALGKLFTTFLLKALIGIFLFIIYLLTYTMYVFVNPDEEGMYLLHAFLLIILFFWIIWKRNSIISFVTAGRVQSVDGNIMGNMNQYYSKQFDKAKGRMQRNRVLKRFSPMAKENSNNKQERKSQNPTNKKEDRQSNVVVGNEKNRSRTSQKRNENDKESVNNPTPLKTENPTRKRRNQRKEGKEDESSKESMKGKETGRGTDNEIERNKQEDSFEDREIENVSKENRGNWEVNRGTDNEIERNKQEDSFEDREVENVSKENRSDWEANPRTDNEIERNKQENSSEDREVENVSKENRNDREVNHGTDYEVTREKQENIKDDRQVEDVKKENRNYSRTGYDTEQEVQRNRNTDFMDDRNVNQINQENKIHLERVQNEERNRNVSSVEERKKERDET</sequence>
<feature type="compositionally biased region" description="Basic and acidic residues" evidence="1">
    <location>
        <begin position="622"/>
        <end position="650"/>
    </location>
</feature>
<dbReference type="GO" id="GO:0005886">
    <property type="term" value="C:plasma membrane"/>
    <property type="evidence" value="ECO:0007669"/>
    <property type="project" value="TreeGrafter"/>
</dbReference>
<dbReference type="PANTHER" id="PTHR23280:SF21">
    <property type="entry name" value="PROTEIN 4.1 HOMOLOG"/>
    <property type="match status" value="1"/>
</dbReference>
<feature type="transmembrane region" description="Helical" evidence="2">
    <location>
        <begin position="377"/>
        <end position="401"/>
    </location>
</feature>
<feature type="transmembrane region" description="Helical" evidence="2">
    <location>
        <begin position="349"/>
        <end position="371"/>
    </location>
</feature>
<evidence type="ECO:0000313" key="4">
    <source>
        <dbReference type="EMBL" id="MBP2079651.1"/>
    </source>
</evidence>
<feature type="chain" id="PRO_5040813080" description="TrbL/VirB6 plasmid conjugal transfer protein" evidence="3">
    <location>
        <begin position="27"/>
        <end position="798"/>
    </location>
</feature>
<keyword evidence="2" id="KW-0472">Membrane</keyword>
<feature type="compositionally biased region" description="Polar residues" evidence="1">
    <location>
        <begin position="563"/>
        <end position="572"/>
    </location>
</feature>
<dbReference type="EMBL" id="JAGGMB010000019">
    <property type="protein sequence ID" value="MBP2079651.1"/>
    <property type="molecule type" value="Genomic_DNA"/>
</dbReference>
<reference evidence="4" key="1">
    <citation type="submission" date="2021-03" db="EMBL/GenBank/DDBJ databases">
        <title>Genomic Encyclopedia of Type Strains, Phase IV (KMG-IV): sequencing the most valuable type-strain genomes for metagenomic binning, comparative biology and taxonomic classification.</title>
        <authorList>
            <person name="Goeker M."/>
        </authorList>
    </citation>
    <scope>NUCLEOTIDE SEQUENCE</scope>
    <source>
        <strain evidence="4">DSM 107338</strain>
    </source>
</reference>
<feature type="compositionally biased region" description="Basic and acidic residues" evidence="1">
    <location>
        <begin position="747"/>
        <end position="761"/>
    </location>
</feature>
<feature type="compositionally biased region" description="Basic and acidic residues" evidence="1">
    <location>
        <begin position="582"/>
        <end position="615"/>
    </location>
</feature>